<feature type="region of interest" description="Disordered" evidence="7">
    <location>
        <begin position="81"/>
        <end position="101"/>
    </location>
</feature>
<feature type="domain" description="Inhibitor I9" evidence="9">
    <location>
        <begin position="40"/>
        <end position="88"/>
    </location>
</feature>
<dbReference type="PROSITE" id="PS00137">
    <property type="entry name" value="SUBTILASE_HIS"/>
    <property type="match status" value="1"/>
</dbReference>
<keyword evidence="3 5" id="KW-0378">Hydrolase</keyword>
<feature type="active site" description="Charge relay system" evidence="5">
    <location>
        <position position="161"/>
    </location>
</feature>
<reference evidence="11" key="1">
    <citation type="submission" date="2023-07" db="EMBL/GenBank/DDBJ databases">
        <title>30 novel species of actinomycetes from the DSMZ collection.</title>
        <authorList>
            <person name="Nouioui I."/>
        </authorList>
    </citation>
    <scope>NUCLEOTIDE SEQUENCE [LARGE SCALE GENOMIC DNA]</scope>
    <source>
        <strain evidence="11">DSM 45834</strain>
    </source>
</reference>
<organism evidence="10 11">
    <name type="scientific">Pseudonocardia charpentierae</name>
    <dbReference type="NCBI Taxonomy" id="3075545"/>
    <lineage>
        <taxon>Bacteria</taxon>
        <taxon>Bacillati</taxon>
        <taxon>Actinomycetota</taxon>
        <taxon>Actinomycetes</taxon>
        <taxon>Pseudonocardiales</taxon>
        <taxon>Pseudonocardiaceae</taxon>
        <taxon>Pseudonocardia</taxon>
    </lineage>
</organism>
<dbReference type="PANTHER" id="PTHR43806:SF11">
    <property type="entry name" value="CEREVISIN-RELATED"/>
    <property type="match status" value="1"/>
</dbReference>
<evidence type="ECO:0000256" key="6">
    <source>
        <dbReference type="RuleBase" id="RU003355"/>
    </source>
</evidence>
<evidence type="ECO:0000256" key="5">
    <source>
        <dbReference type="PROSITE-ProRule" id="PRU01240"/>
    </source>
</evidence>
<evidence type="ECO:0000256" key="1">
    <source>
        <dbReference type="ARBA" id="ARBA00011073"/>
    </source>
</evidence>
<evidence type="ECO:0000259" key="8">
    <source>
        <dbReference type="Pfam" id="PF00082"/>
    </source>
</evidence>
<dbReference type="EMBL" id="JAVREJ010000003">
    <property type="protein sequence ID" value="MDT0349127.1"/>
    <property type="molecule type" value="Genomic_DNA"/>
</dbReference>
<evidence type="ECO:0000313" key="10">
    <source>
        <dbReference type="EMBL" id="MDT0349127.1"/>
    </source>
</evidence>
<dbReference type="Pfam" id="PF00082">
    <property type="entry name" value="Peptidase_S8"/>
    <property type="match status" value="1"/>
</dbReference>
<dbReference type="Gene3D" id="3.30.70.80">
    <property type="entry name" value="Peptidase S8 propeptide/proteinase inhibitor I9"/>
    <property type="match status" value="1"/>
</dbReference>
<feature type="active site" description="Charge relay system" evidence="5">
    <location>
        <position position="128"/>
    </location>
</feature>
<dbReference type="SUPFAM" id="SSF52743">
    <property type="entry name" value="Subtilisin-like"/>
    <property type="match status" value="1"/>
</dbReference>
<dbReference type="InterPro" id="IPR034193">
    <property type="entry name" value="PCSK9_ProteinaseK-like"/>
</dbReference>
<dbReference type="Pfam" id="PF05345">
    <property type="entry name" value="He_PIG"/>
    <property type="match status" value="1"/>
</dbReference>
<feature type="active site" description="Charge relay system" evidence="5">
    <location>
        <position position="315"/>
    </location>
</feature>
<dbReference type="Pfam" id="PF05922">
    <property type="entry name" value="Inhibitor_I9"/>
    <property type="match status" value="1"/>
</dbReference>
<evidence type="ECO:0000259" key="9">
    <source>
        <dbReference type="Pfam" id="PF05922"/>
    </source>
</evidence>
<dbReference type="PRINTS" id="PR00723">
    <property type="entry name" value="SUBTILISIN"/>
</dbReference>
<dbReference type="Proteomes" id="UP001183202">
    <property type="component" value="Unassembled WGS sequence"/>
</dbReference>
<dbReference type="SUPFAM" id="SSF54897">
    <property type="entry name" value="Protease propeptides/inhibitors"/>
    <property type="match status" value="1"/>
</dbReference>
<dbReference type="CDD" id="cd04077">
    <property type="entry name" value="Peptidases_S8_PCSK9_ProteinaseK_like"/>
    <property type="match status" value="1"/>
</dbReference>
<dbReference type="PANTHER" id="PTHR43806">
    <property type="entry name" value="PEPTIDASE S8"/>
    <property type="match status" value="1"/>
</dbReference>
<gene>
    <name evidence="10" type="ORF">RM445_06270</name>
</gene>
<feature type="compositionally biased region" description="Low complexity" evidence="7">
    <location>
        <begin position="81"/>
        <end position="92"/>
    </location>
</feature>
<keyword evidence="4 5" id="KW-0720">Serine protease</keyword>
<evidence type="ECO:0000256" key="3">
    <source>
        <dbReference type="ARBA" id="ARBA00022801"/>
    </source>
</evidence>
<dbReference type="RefSeq" id="WP_311555105.1">
    <property type="nucleotide sequence ID" value="NZ_JAVREJ010000003.1"/>
</dbReference>
<sequence>MSLGLVGAAAGPAAAQPGVTMTKVIVRLKAGTNLDAEALKASDAGARISFRYRTALTGFAVEIPERAVAALRSNPAVVAVDPDTPVTTSQTQPSPPWGLDRVDQRALPLSASYTYPNDGAGVTAYVVDTGILSTHVDFGGRVRTGYTAINDGRGTGDCNGHGTHVAGTLAGSTHGVAKGATPVAVRVLDCNGSGSMSGVIAGLDWAAANHVAGTPAVANLSLGGPTNSSLDAAVTALVNDGVSVSVAAGNDNVNACTQSPARATAALTVAATDRADARASYSNFGTCVDAFAPGSQIVSDWYTSPTATSTLSGTSMATPHVAGAAAVLLGQQRTLTPAQVASRLIGSATTGVVTNAGTGSPNKLLFVDTPVATPLAVTNPGNQTTTAGAPVSLTMRATDGSPPYTWNASGLPAGLTINASSGVISGTPTAAAVGSAATSAVTVTVTDSAGGTASTSFTWTVNPAACTGTGQKLVNPGFESGPTGWTATSGVIAPLGSARPARTGFWNAALGGKGTATTSTLAQTVTIPAGCSRYTLSFWMRVTTAETSTTAQNDKLVVTLRTSTVATYSNLDKSAGYVQKTVDIAGQAGGTVSLKFTGTENATLQTTFALDDLALTVA</sequence>
<dbReference type="PROSITE" id="PS00138">
    <property type="entry name" value="SUBTILASE_SER"/>
    <property type="match status" value="1"/>
</dbReference>
<feature type="domain" description="Peptidase S8/S53" evidence="8">
    <location>
        <begin position="119"/>
        <end position="351"/>
    </location>
</feature>
<evidence type="ECO:0000256" key="4">
    <source>
        <dbReference type="ARBA" id="ARBA00022825"/>
    </source>
</evidence>
<dbReference type="InterPro" id="IPR022398">
    <property type="entry name" value="Peptidase_S8_His-AS"/>
</dbReference>
<dbReference type="Gene3D" id="2.60.40.10">
    <property type="entry name" value="Immunoglobulins"/>
    <property type="match status" value="1"/>
</dbReference>
<keyword evidence="11" id="KW-1185">Reference proteome</keyword>
<accession>A0ABU2N5C4</accession>
<comment type="caution">
    <text evidence="10">The sequence shown here is derived from an EMBL/GenBank/DDBJ whole genome shotgun (WGS) entry which is preliminary data.</text>
</comment>
<dbReference type="Gene3D" id="2.60.120.260">
    <property type="entry name" value="Galactose-binding domain-like"/>
    <property type="match status" value="1"/>
</dbReference>
<protein>
    <submittedName>
        <fullName evidence="10">S8 family peptidase</fullName>
    </submittedName>
</protein>
<dbReference type="PROSITE" id="PS00136">
    <property type="entry name" value="SUBTILASE_ASP"/>
    <property type="match status" value="1"/>
</dbReference>
<dbReference type="InterPro" id="IPR050131">
    <property type="entry name" value="Peptidase_S8_subtilisin-like"/>
</dbReference>
<dbReference type="InterPro" id="IPR013783">
    <property type="entry name" value="Ig-like_fold"/>
</dbReference>
<dbReference type="InterPro" id="IPR036852">
    <property type="entry name" value="Peptidase_S8/S53_dom_sf"/>
</dbReference>
<dbReference type="InterPro" id="IPR015500">
    <property type="entry name" value="Peptidase_S8_subtilisin-rel"/>
</dbReference>
<dbReference type="PROSITE" id="PS51892">
    <property type="entry name" value="SUBTILASE"/>
    <property type="match status" value="1"/>
</dbReference>
<keyword evidence="2 5" id="KW-0645">Protease</keyword>
<evidence type="ECO:0000256" key="2">
    <source>
        <dbReference type="ARBA" id="ARBA00022670"/>
    </source>
</evidence>
<comment type="similarity">
    <text evidence="1 5 6">Belongs to the peptidase S8 family.</text>
</comment>
<dbReference type="InterPro" id="IPR023828">
    <property type="entry name" value="Peptidase_S8_Ser-AS"/>
</dbReference>
<dbReference type="InterPro" id="IPR000209">
    <property type="entry name" value="Peptidase_S8/S53_dom"/>
</dbReference>
<dbReference type="InterPro" id="IPR015919">
    <property type="entry name" value="Cadherin-like_sf"/>
</dbReference>
<dbReference type="InterPro" id="IPR037045">
    <property type="entry name" value="S8pro/Inhibitor_I9_sf"/>
</dbReference>
<proteinExistence type="inferred from homology"/>
<dbReference type="InterPro" id="IPR023827">
    <property type="entry name" value="Peptidase_S8_Asp-AS"/>
</dbReference>
<evidence type="ECO:0000313" key="11">
    <source>
        <dbReference type="Proteomes" id="UP001183202"/>
    </source>
</evidence>
<dbReference type="Gene3D" id="3.40.50.200">
    <property type="entry name" value="Peptidase S8/S53 domain"/>
    <property type="match status" value="1"/>
</dbReference>
<name>A0ABU2N5C4_9PSEU</name>
<dbReference type="SUPFAM" id="SSF49313">
    <property type="entry name" value="Cadherin-like"/>
    <property type="match status" value="1"/>
</dbReference>
<dbReference type="InterPro" id="IPR010259">
    <property type="entry name" value="S8pro/Inhibitor_I9"/>
</dbReference>
<evidence type="ECO:0000256" key="7">
    <source>
        <dbReference type="SAM" id="MobiDB-lite"/>
    </source>
</evidence>